<comment type="caution">
    <text evidence="3">The sequence shown here is derived from an EMBL/GenBank/DDBJ whole genome shotgun (WGS) entry which is preliminary data.</text>
</comment>
<accession>A0ABY6UMC0</accession>
<dbReference type="EMBL" id="CABFNS010000830">
    <property type="protein sequence ID" value="VUC31155.1"/>
    <property type="molecule type" value="Genomic_DNA"/>
</dbReference>
<evidence type="ECO:0000313" key="3">
    <source>
        <dbReference type="EMBL" id="VUC31155.1"/>
    </source>
</evidence>
<feature type="transmembrane region" description="Helical" evidence="2">
    <location>
        <begin position="187"/>
        <end position="204"/>
    </location>
</feature>
<protein>
    <submittedName>
        <fullName evidence="3">Uncharacterized protein</fullName>
    </submittedName>
</protein>
<keyword evidence="2" id="KW-1133">Transmembrane helix</keyword>
<feature type="compositionally biased region" description="Polar residues" evidence="1">
    <location>
        <begin position="1"/>
        <end position="12"/>
    </location>
</feature>
<keyword evidence="2" id="KW-0472">Membrane</keyword>
<name>A0ABY6UMC0_BIOOC</name>
<sequence>MSSYSAQDSQQHLLPRPGNESMKDSTVESPPPPRKRLHIKRSLVLILFPLAVIGYYSFIWQFFIVRPRDDVVNYGISGERWIFYSWFIVGVFGLEWSRYGLVGAEFAALQSKRFRAKNMVGLLNHSGSTWSEPGGWGLSFTRFVNSGEEGKDNIGWYGVFKSLGWGIFNPSNWVEGMKRVFGSLKNYTLWYMLTALSLSFYIGLPLSGLTMELSDGYVKTNIRPEVVGRAWEDLHARAWWSYPSTIEQAWKAGSPTTIPGIGIIYTAGYIDRGRYEGLQGIPNTLPMDDGLPEMFLAPQGRTPVSGRAWGFRVSYNCSIVEKESQFTARSQKDRYMEQYVSVGMESHNVHGYAEVVSRAVASYESPSSFDPESTSTWDIIEYVLWQLRLPATYPESEVNNFTSKLEPVIQDMESPVEKSENGSWSLNKAYFDKQPQNTTIVERNISRLLDRIIDVTPPIGLRCLAVSTFGDADLDPRTSTFSSFEERIPRAYTQSSDAEEPIAGLGSTVRKVLSRNYLGFFSSINSRTMSSYSNSMVYGAFLTPQELQKSAMVAFGTETLQLMYDGKYGFEGSWMHPNLSSSIESKIITKGEVPPKVVIVPFCIWALGSISLALFFGFRKRRGETLDGFSFYRLGKLHSSQLKDKNFFTAEEPYQVNTLWDLEGEPGAW</sequence>
<keyword evidence="2" id="KW-0812">Transmembrane</keyword>
<feature type="region of interest" description="Disordered" evidence="1">
    <location>
        <begin position="1"/>
        <end position="34"/>
    </location>
</feature>
<dbReference type="Proteomes" id="UP000766486">
    <property type="component" value="Unassembled WGS sequence"/>
</dbReference>
<evidence type="ECO:0000256" key="2">
    <source>
        <dbReference type="SAM" id="Phobius"/>
    </source>
</evidence>
<feature type="transmembrane region" description="Helical" evidence="2">
    <location>
        <begin position="598"/>
        <end position="618"/>
    </location>
</feature>
<keyword evidence="4" id="KW-1185">Reference proteome</keyword>
<evidence type="ECO:0000313" key="4">
    <source>
        <dbReference type="Proteomes" id="UP000766486"/>
    </source>
</evidence>
<feature type="transmembrane region" description="Helical" evidence="2">
    <location>
        <begin position="43"/>
        <end position="63"/>
    </location>
</feature>
<evidence type="ECO:0000256" key="1">
    <source>
        <dbReference type="SAM" id="MobiDB-lite"/>
    </source>
</evidence>
<proteinExistence type="predicted"/>
<gene>
    <name evidence="3" type="ORF">CLO192961_LOCUS300464</name>
</gene>
<feature type="transmembrane region" description="Helical" evidence="2">
    <location>
        <begin position="83"/>
        <end position="109"/>
    </location>
</feature>
<reference evidence="3 4" key="1">
    <citation type="submission" date="2019-06" db="EMBL/GenBank/DDBJ databases">
        <authorList>
            <person name="Broberg M."/>
        </authorList>
    </citation>
    <scope>NUCLEOTIDE SEQUENCE [LARGE SCALE GENOMIC DNA]</scope>
</reference>
<organism evidence="3 4">
    <name type="scientific">Bionectria ochroleuca</name>
    <name type="common">Gliocladium roseum</name>
    <dbReference type="NCBI Taxonomy" id="29856"/>
    <lineage>
        <taxon>Eukaryota</taxon>
        <taxon>Fungi</taxon>
        <taxon>Dikarya</taxon>
        <taxon>Ascomycota</taxon>
        <taxon>Pezizomycotina</taxon>
        <taxon>Sordariomycetes</taxon>
        <taxon>Hypocreomycetidae</taxon>
        <taxon>Hypocreales</taxon>
        <taxon>Bionectriaceae</taxon>
        <taxon>Clonostachys</taxon>
    </lineage>
</organism>